<dbReference type="Pfam" id="PF07596">
    <property type="entry name" value="SBP_bac_10"/>
    <property type="match status" value="1"/>
</dbReference>
<dbReference type="NCBIfam" id="TIGR04294">
    <property type="entry name" value="pre_pil_HX9DG"/>
    <property type="match status" value="1"/>
</dbReference>
<gene>
    <name evidence="2" type="ordered locus">Psta_3299</name>
</gene>
<evidence type="ECO:0000259" key="1">
    <source>
        <dbReference type="Pfam" id="PF07596"/>
    </source>
</evidence>
<evidence type="ECO:0000313" key="3">
    <source>
        <dbReference type="Proteomes" id="UP000001887"/>
    </source>
</evidence>
<dbReference type="Gene3D" id="3.30.700.10">
    <property type="entry name" value="Glycoprotein, Type 4 Pilin"/>
    <property type="match status" value="1"/>
</dbReference>
<reference evidence="2 3" key="1">
    <citation type="journal article" date="2009" name="Stand. Genomic Sci.">
        <title>Complete genome sequence of Pirellula staleyi type strain (ATCC 27377).</title>
        <authorList>
            <person name="Clum A."/>
            <person name="Tindall B.J."/>
            <person name="Sikorski J."/>
            <person name="Ivanova N."/>
            <person name="Mavrommatis K."/>
            <person name="Lucas S."/>
            <person name="Glavina del Rio T."/>
            <person name="Nolan M."/>
            <person name="Chen F."/>
            <person name="Tice H."/>
            <person name="Pitluck S."/>
            <person name="Cheng J.F."/>
            <person name="Chertkov O."/>
            <person name="Brettin T."/>
            <person name="Han C."/>
            <person name="Detter J.C."/>
            <person name="Kuske C."/>
            <person name="Bruce D."/>
            <person name="Goodwin L."/>
            <person name="Ovchinikova G."/>
            <person name="Pati A."/>
            <person name="Mikhailova N."/>
            <person name="Chen A."/>
            <person name="Palaniappan K."/>
            <person name="Land M."/>
            <person name="Hauser L."/>
            <person name="Chang Y.J."/>
            <person name="Jeffries C.D."/>
            <person name="Chain P."/>
            <person name="Rohde M."/>
            <person name="Goker M."/>
            <person name="Bristow J."/>
            <person name="Eisen J.A."/>
            <person name="Markowitz V."/>
            <person name="Hugenholtz P."/>
            <person name="Kyrpides N.C."/>
            <person name="Klenk H.P."/>
            <person name="Lapidus A."/>
        </authorList>
    </citation>
    <scope>NUCLEOTIDE SEQUENCE [LARGE SCALE GENOMIC DNA]</scope>
    <source>
        <strain evidence="3">ATCC 27377 / DSM 6068 / ICPB 4128</strain>
    </source>
</reference>
<dbReference type="InterPro" id="IPR011453">
    <property type="entry name" value="DUF1559"/>
</dbReference>
<protein>
    <recommendedName>
        <fullName evidence="1">DUF1559 domain-containing protein</fullName>
    </recommendedName>
</protein>
<dbReference type="KEGG" id="psl:Psta_3299"/>
<dbReference type="eggNOG" id="COG2165">
    <property type="taxonomic scope" value="Bacteria"/>
</dbReference>
<dbReference type="HOGENOM" id="CLU_041661_0_0_0"/>
<dbReference type="InterPro" id="IPR045584">
    <property type="entry name" value="Pilin-like"/>
</dbReference>
<dbReference type="InterPro" id="IPR027558">
    <property type="entry name" value="Pre_pil_HX9DG_C"/>
</dbReference>
<feature type="domain" description="DUF1559" evidence="1">
    <location>
        <begin position="31"/>
        <end position="274"/>
    </location>
</feature>
<dbReference type="PANTHER" id="PTHR30093">
    <property type="entry name" value="GENERAL SECRETION PATHWAY PROTEIN G"/>
    <property type="match status" value="1"/>
</dbReference>
<proteinExistence type="predicted"/>
<dbReference type="AlphaFoldDB" id="D2QXC3"/>
<name>D2QXC3_PIRSD</name>
<dbReference type="Proteomes" id="UP000001887">
    <property type="component" value="Chromosome"/>
</dbReference>
<dbReference type="Pfam" id="PF07963">
    <property type="entry name" value="N_methyl"/>
    <property type="match status" value="1"/>
</dbReference>
<accession>D2QXC3</accession>
<dbReference type="SUPFAM" id="SSF54523">
    <property type="entry name" value="Pili subunits"/>
    <property type="match status" value="1"/>
</dbReference>
<keyword evidence="3" id="KW-1185">Reference proteome</keyword>
<sequence precursor="true">MSRRHAFTLVELLVVIAIIGVLVALLLPAVQAAREAARASQCKNNLRQVAIALHNHHDTFGAMPAGWNGASPEEGPGWGWNAAILPQMEQKPLFDRIQFGVSIADPASQSIRETVIPSLLCPSDAHPKQFMIGGGEEEHEHEEGEHHNIDEGPALFQMARSNYPGVFGSLEIEDAAPAGDGMFFFRSTTRFADVTDGTSNTLMAGERHSKLGGSVWAGMVEGSAEAMARVVGISDHTPNHRDAHFDDFSSYHPSGVHFALADASVRRFSDTIDLAVYQALCTRGGGEVAQAP</sequence>
<evidence type="ECO:0000313" key="2">
    <source>
        <dbReference type="EMBL" id="ADB17963.1"/>
    </source>
</evidence>
<dbReference type="EMBL" id="CP001848">
    <property type="protein sequence ID" value="ADB17963.1"/>
    <property type="molecule type" value="Genomic_DNA"/>
</dbReference>
<dbReference type="InterPro" id="IPR012902">
    <property type="entry name" value="N_methyl_site"/>
</dbReference>
<dbReference type="STRING" id="530564.Psta_3299"/>
<dbReference type="PANTHER" id="PTHR30093:SF2">
    <property type="entry name" value="TYPE II SECRETION SYSTEM PROTEIN H"/>
    <property type="match status" value="1"/>
</dbReference>
<dbReference type="OrthoDB" id="255848at2"/>
<dbReference type="NCBIfam" id="TIGR02532">
    <property type="entry name" value="IV_pilin_GFxxxE"/>
    <property type="match status" value="1"/>
</dbReference>
<organism evidence="2 3">
    <name type="scientific">Pirellula staleyi (strain ATCC 27377 / DSM 6068 / ICPB 4128)</name>
    <name type="common">Pirella staleyi</name>
    <dbReference type="NCBI Taxonomy" id="530564"/>
    <lineage>
        <taxon>Bacteria</taxon>
        <taxon>Pseudomonadati</taxon>
        <taxon>Planctomycetota</taxon>
        <taxon>Planctomycetia</taxon>
        <taxon>Pirellulales</taxon>
        <taxon>Pirellulaceae</taxon>
        <taxon>Pirellula</taxon>
    </lineage>
</organism>